<dbReference type="GO" id="GO:0048278">
    <property type="term" value="P:vesicle docking"/>
    <property type="evidence" value="ECO:0007669"/>
    <property type="project" value="TreeGrafter"/>
</dbReference>
<dbReference type="InterPro" id="IPR045242">
    <property type="entry name" value="Syntaxin"/>
</dbReference>
<sequence length="288" mass="32168">MSHDAFNRNGTGPTPLPGWARGGEQDFQTRANEPLVVTVDLTNTKKDVKKDLKEIQRAVDDIAKLSRKKGGDHRQQVHSLLEQVRRRARGTAAKIRDALGQTDQGSADYGIFSKLSEQLKETLKEFQKYVEVAQASESAASSSTQPLAIVEIERGGRGNGHEPQGQMQMQQQETAATQDMVHAMQTNDMFIADREVGIENIHRSVQELHEIFQDINALVAEQGDHIDNIQTNIEKASNHQARAVTELVSASRHQRRGRRAMCWVVIMVVVLMIILLIMLKIYGGGMIR</sequence>
<evidence type="ECO:0000256" key="2">
    <source>
        <dbReference type="SAM" id="MobiDB-lite"/>
    </source>
</evidence>
<evidence type="ECO:0000313" key="5">
    <source>
        <dbReference type="EMBL" id="CAE0133915.1"/>
    </source>
</evidence>
<dbReference type="Pfam" id="PF14523">
    <property type="entry name" value="Syntaxin_2"/>
    <property type="match status" value="1"/>
</dbReference>
<dbReference type="InterPro" id="IPR010989">
    <property type="entry name" value="SNARE"/>
</dbReference>
<dbReference type="InterPro" id="IPR006011">
    <property type="entry name" value="Syntaxin_N"/>
</dbReference>
<keyword evidence="3" id="KW-0472">Membrane</keyword>
<dbReference type="GO" id="GO:0005484">
    <property type="term" value="F:SNAP receptor activity"/>
    <property type="evidence" value="ECO:0007669"/>
    <property type="project" value="TreeGrafter"/>
</dbReference>
<organism evidence="5">
    <name type="scientific">Haptolina ericina</name>
    <dbReference type="NCBI Taxonomy" id="156174"/>
    <lineage>
        <taxon>Eukaryota</taxon>
        <taxon>Haptista</taxon>
        <taxon>Haptophyta</taxon>
        <taxon>Prymnesiophyceae</taxon>
        <taxon>Prymnesiales</taxon>
        <taxon>Prymnesiaceae</taxon>
        <taxon>Haptolina</taxon>
    </lineage>
</organism>
<protein>
    <recommendedName>
        <fullName evidence="4">t-SNARE coiled-coil homology domain-containing protein</fullName>
    </recommendedName>
</protein>
<reference evidence="5" key="1">
    <citation type="submission" date="2021-01" db="EMBL/GenBank/DDBJ databases">
        <authorList>
            <person name="Corre E."/>
            <person name="Pelletier E."/>
            <person name="Niang G."/>
            <person name="Scheremetjew M."/>
            <person name="Finn R."/>
            <person name="Kale V."/>
            <person name="Holt S."/>
            <person name="Cochrane G."/>
            <person name="Meng A."/>
            <person name="Brown T."/>
            <person name="Cohen L."/>
        </authorList>
    </citation>
    <scope>NUCLEOTIDE SEQUENCE</scope>
    <source>
        <strain evidence="5">CCMP281</strain>
    </source>
</reference>
<evidence type="ECO:0000256" key="3">
    <source>
        <dbReference type="SAM" id="Phobius"/>
    </source>
</evidence>
<dbReference type="Gene3D" id="1.20.5.110">
    <property type="match status" value="1"/>
</dbReference>
<dbReference type="SUPFAM" id="SSF47661">
    <property type="entry name" value="t-snare proteins"/>
    <property type="match status" value="1"/>
</dbReference>
<accession>A0A7S3FA61</accession>
<keyword evidence="3" id="KW-1133">Transmembrane helix</keyword>
<evidence type="ECO:0000259" key="4">
    <source>
        <dbReference type="PROSITE" id="PS50192"/>
    </source>
</evidence>
<comment type="similarity">
    <text evidence="1">Belongs to the syntaxin family.</text>
</comment>
<feature type="region of interest" description="Disordered" evidence="2">
    <location>
        <begin position="1"/>
        <end position="26"/>
    </location>
</feature>
<proteinExistence type="inferred from homology"/>
<dbReference type="AlphaFoldDB" id="A0A7S3FA61"/>
<dbReference type="GO" id="GO:0031201">
    <property type="term" value="C:SNARE complex"/>
    <property type="evidence" value="ECO:0007669"/>
    <property type="project" value="TreeGrafter"/>
</dbReference>
<dbReference type="CDD" id="cd15840">
    <property type="entry name" value="SNARE_Qa"/>
    <property type="match status" value="1"/>
</dbReference>
<dbReference type="EMBL" id="HBHX01054273">
    <property type="protein sequence ID" value="CAE0133915.1"/>
    <property type="molecule type" value="Transcribed_RNA"/>
</dbReference>
<feature type="transmembrane region" description="Helical" evidence="3">
    <location>
        <begin position="260"/>
        <end position="282"/>
    </location>
</feature>
<dbReference type="PANTHER" id="PTHR19957">
    <property type="entry name" value="SYNTAXIN"/>
    <property type="match status" value="1"/>
</dbReference>
<keyword evidence="3" id="KW-0812">Transmembrane</keyword>
<evidence type="ECO:0000256" key="1">
    <source>
        <dbReference type="ARBA" id="ARBA00009063"/>
    </source>
</evidence>
<gene>
    <name evidence="5" type="ORF">HERI1096_LOCUS29924</name>
</gene>
<dbReference type="PROSITE" id="PS50192">
    <property type="entry name" value="T_SNARE"/>
    <property type="match status" value="1"/>
</dbReference>
<dbReference type="SMART" id="SM00397">
    <property type="entry name" value="t_SNARE"/>
    <property type="match status" value="1"/>
</dbReference>
<dbReference type="InterPro" id="IPR000727">
    <property type="entry name" value="T_SNARE_dom"/>
</dbReference>
<dbReference type="GO" id="GO:0012505">
    <property type="term" value="C:endomembrane system"/>
    <property type="evidence" value="ECO:0007669"/>
    <property type="project" value="TreeGrafter"/>
</dbReference>
<dbReference type="Pfam" id="PF05739">
    <property type="entry name" value="SNARE"/>
    <property type="match status" value="1"/>
</dbReference>
<feature type="domain" description="T-SNARE coiled-coil homology" evidence="4">
    <location>
        <begin position="188"/>
        <end position="250"/>
    </location>
</feature>
<dbReference type="GO" id="GO:0000149">
    <property type="term" value="F:SNARE binding"/>
    <property type="evidence" value="ECO:0007669"/>
    <property type="project" value="TreeGrafter"/>
</dbReference>
<dbReference type="GO" id="GO:0006886">
    <property type="term" value="P:intracellular protein transport"/>
    <property type="evidence" value="ECO:0007669"/>
    <property type="project" value="TreeGrafter"/>
</dbReference>
<dbReference type="GO" id="GO:0006906">
    <property type="term" value="P:vesicle fusion"/>
    <property type="evidence" value="ECO:0007669"/>
    <property type="project" value="TreeGrafter"/>
</dbReference>
<name>A0A7S3FA61_9EUKA</name>
<dbReference type="PANTHER" id="PTHR19957:SF38">
    <property type="entry name" value="LD27581P"/>
    <property type="match status" value="1"/>
</dbReference>